<dbReference type="NCBIfam" id="TIGR04564">
    <property type="entry name" value="Synergist_CTERM"/>
    <property type="match status" value="1"/>
</dbReference>
<dbReference type="RefSeq" id="WP_037976084.1">
    <property type="nucleotide sequence ID" value="NZ_JMKI01000031.1"/>
</dbReference>
<name>A0A073J3L6_9BACT</name>
<dbReference type="EMBL" id="JMKI01000031">
    <property type="protein sequence ID" value="KEJ92327.1"/>
    <property type="molecule type" value="Genomic_DNA"/>
</dbReference>
<evidence type="ECO:0000313" key="4">
    <source>
        <dbReference type="Proteomes" id="UP000027665"/>
    </source>
</evidence>
<feature type="chain" id="PRO_5001690217" description="Gram-positive cocci surface proteins LPxTG domain-containing protein" evidence="2">
    <location>
        <begin position="24"/>
        <end position="532"/>
    </location>
</feature>
<accession>A0A073J3L6</accession>
<gene>
    <name evidence="3" type="ORF">EH55_04825</name>
</gene>
<dbReference type="GeneID" id="90983619"/>
<feature type="region of interest" description="Disordered" evidence="1">
    <location>
        <begin position="487"/>
        <end position="508"/>
    </location>
</feature>
<evidence type="ECO:0008006" key="5">
    <source>
        <dbReference type="Google" id="ProtNLM"/>
    </source>
</evidence>
<comment type="caution">
    <text evidence="3">The sequence shown here is derived from an EMBL/GenBank/DDBJ whole genome shotgun (WGS) entry which is preliminary data.</text>
</comment>
<reference evidence="3 4" key="1">
    <citation type="submission" date="2014-04" db="EMBL/GenBank/DDBJ databases">
        <title>Draft Genome Sequence of Synergistes jonesii.</title>
        <authorList>
            <person name="Coil D.A."/>
            <person name="Eisen J.A."/>
            <person name="Holland-Moritz H.E."/>
        </authorList>
    </citation>
    <scope>NUCLEOTIDE SEQUENCE [LARGE SCALE GENOMIC DNA]</scope>
    <source>
        <strain evidence="3 4">78-1</strain>
    </source>
</reference>
<dbReference type="InterPro" id="IPR030821">
    <property type="entry name" value="Synergist_CTERM"/>
</dbReference>
<dbReference type="eggNOG" id="COG4447">
    <property type="taxonomic scope" value="Bacteria"/>
</dbReference>
<sequence>MKKMLFAALCLAALALSARPISAAPSEIVVVDRSEWERFDQRLGVTMGFNMEIDDSNSVTHFPESASWLGRERWTDSYETCNNCGKSFPADISRLTKERLARVIPEKWSGAVTVEVRHAISLPADNASVTEMGGNKIDFPDVVKFEHPLMAPPIGTWDNDVIEFAWERSIYDRELKKDVYIVPDEDLRYTDTPDMIIALDGAGNVHAAERIFGRGIVYDYIPHRPLHYGYQAIYSFLNGTVVFKKEDFPLDLYFVKLSTAQYEISVSADASMGAVTPAGPLKVNHGEDASFTITAKDGCRIAAVIADGRRESTASPFVSEYAFKNVTSNHSLEALFAEASDLPEVSAAPGVTATVADYSNSRGKEAEALERGGFVSGDAAVKIAGDGTEMKEGTFCADEDGYVCTVKLSKECAEVAESGALTLTVKPKAGEKFAVGRSYYALVLNAKTNYYDLFPAKLNGAGCLEATLKPVGDYAALSTLFVYSGTASPGKEPPTPDTPGGGAGPKSSGGCNAGLGAIALLALAPLALRRKK</sequence>
<proteinExistence type="predicted"/>
<feature type="signal peptide" evidence="2">
    <location>
        <begin position="1"/>
        <end position="23"/>
    </location>
</feature>
<dbReference type="STRING" id="2754.EH55_04825"/>
<organism evidence="3 4">
    <name type="scientific">Synergistes jonesii</name>
    <dbReference type="NCBI Taxonomy" id="2754"/>
    <lineage>
        <taxon>Bacteria</taxon>
        <taxon>Thermotogati</taxon>
        <taxon>Synergistota</taxon>
        <taxon>Synergistia</taxon>
        <taxon>Synergistales</taxon>
        <taxon>Synergistaceae</taxon>
        <taxon>Synergistes</taxon>
    </lineage>
</organism>
<keyword evidence="2" id="KW-0732">Signal</keyword>
<protein>
    <recommendedName>
        <fullName evidence="5">Gram-positive cocci surface proteins LPxTG domain-containing protein</fullName>
    </recommendedName>
</protein>
<keyword evidence="4" id="KW-1185">Reference proteome</keyword>
<dbReference type="OrthoDB" id="3187774at2"/>
<evidence type="ECO:0000256" key="1">
    <source>
        <dbReference type="SAM" id="MobiDB-lite"/>
    </source>
</evidence>
<evidence type="ECO:0000256" key="2">
    <source>
        <dbReference type="SAM" id="SignalP"/>
    </source>
</evidence>
<dbReference type="Proteomes" id="UP000027665">
    <property type="component" value="Unassembled WGS sequence"/>
</dbReference>
<evidence type="ECO:0000313" key="3">
    <source>
        <dbReference type="EMBL" id="KEJ92327.1"/>
    </source>
</evidence>
<dbReference type="AlphaFoldDB" id="A0A073J3L6"/>